<dbReference type="PANTHER" id="PTHR32432:SF3">
    <property type="entry name" value="ETHANOLAMINE UTILIZATION PROTEIN EUTJ"/>
    <property type="match status" value="1"/>
</dbReference>
<reference evidence="2" key="1">
    <citation type="submission" date="2016-10" db="EMBL/GenBank/DDBJ databases">
        <authorList>
            <person name="Varghese N."/>
            <person name="Submissions S."/>
        </authorList>
    </citation>
    <scope>NUCLEOTIDE SEQUENCE [LARGE SCALE GENOMIC DNA]</scope>
    <source>
        <strain evidence="2">DSM 8344</strain>
    </source>
</reference>
<keyword evidence="2" id="KW-1185">Reference proteome</keyword>
<dbReference type="Gene3D" id="3.30.1490.300">
    <property type="match status" value="1"/>
</dbReference>
<dbReference type="SUPFAM" id="SSF53067">
    <property type="entry name" value="Actin-like ATPase domain"/>
    <property type="match status" value="1"/>
</dbReference>
<protein>
    <submittedName>
        <fullName evidence="1">Type IV pilus assembly protein PilM</fullName>
    </submittedName>
</protein>
<dbReference type="EMBL" id="FNCP01000022">
    <property type="protein sequence ID" value="SDH92233.1"/>
    <property type="molecule type" value="Genomic_DNA"/>
</dbReference>
<dbReference type="STRING" id="1121419.SAMN05443529_12216"/>
<dbReference type="CDD" id="cd24049">
    <property type="entry name" value="ASKHA_NBD_PilM"/>
    <property type="match status" value="1"/>
</dbReference>
<evidence type="ECO:0000313" key="2">
    <source>
        <dbReference type="Proteomes" id="UP000198656"/>
    </source>
</evidence>
<evidence type="ECO:0000313" key="1">
    <source>
        <dbReference type="EMBL" id="SDH92233.1"/>
    </source>
</evidence>
<proteinExistence type="predicted"/>
<dbReference type="Proteomes" id="UP000198656">
    <property type="component" value="Unassembled WGS sequence"/>
</dbReference>
<dbReference type="InterPro" id="IPR043129">
    <property type="entry name" value="ATPase_NBD"/>
</dbReference>
<gene>
    <name evidence="1" type="ORF">SAMN05443529_12216</name>
</gene>
<accession>A0A1G8GCZ3</accession>
<dbReference type="RefSeq" id="WP_092334812.1">
    <property type="nucleotide sequence ID" value="NZ_FNCP01000022.1"/>
</dbReference>
<organism evidence="1 2">
    <name type="scientific">Desulfosporosinus hippei DSM 8344</name>
    <dbReference type="NCBI Taxonomy" id="1121419"/>
    <lineage>
        <taxon>Bacteria</taxon>
        <taxon>Bacillati</taxon>
        <taxon>Bacillota</taxon>
        <taxon>Clostridia</taxon>
        <taxon>Eubacteriales</taxon>
        <taxon>Desulfitobacteriaceae</taxon>
        <taxon>Desulfosporosinus</taxon>
    </lineage>
</organism>
<sequence>MFGDNKVLGIDIGTRLTKFALLKQGTKPEIKAWAIVPTPPGSVSDGLIRDREAVLDMLKNAISEFKLTAKKVAVTIHSSGIMLRELNLPALEDEEIEPAVQFELSQSFPDMIQTHSTAFKIYSKTNDRLNGISTSCPKHIVDSYIEMFADSGLNLKYVDVNANTLAKTYNHFVHPPMQGDSVLIVDLSYAMSQVNVLVDGKLILSRSVSGGGSFVDSLIVNRFEITMEEAEAARQSGYKNLSISQDELDSCLRLGYSSVEEQMRQTLDYIRYSKLPDGIKEICLTGGGSDFPGLETYFSGMFRTPVTIAQSDSIPLEVSDKFFILMPAIGAALRED</sequence>
<name>A0A1G8GCZ3_9FIRM</name>
<dbReference type="Pfam" id="PF11104">
    <property type="entry name" value="PilM_2"/>
    <property type="match status" value="1"/>
</dbReference>
<dbReference type="OrthoDB" id="5291956at2"/>
<dbReference type="PANTHER" id="PTHR32432">
    <property type="entry name" value="CELL DIVISION PROTEIN FTSA-RELATED"/>
    <property type="match status" value="1"/>
</dbReference>
<dbReference type="Gene3D" id="3.30.420.40">
    <property type="match status" value="2"/>
</dbReference>
<dbReference type="InterPro" id="IPR050696">
    <property type="entry name" value="FtsA/MreB"/>
</dbReference>
<dbReference type="InterPro" id="IPR005883">
    <property type="entry name" value="PilM"/>
</dbReference>
<dbReference type="PIRSF" id="PIRSF019169">
    <property type="entry name" value="PilM"/>
    <property type="match status" value="1"/>
</dbReference>
<dbReference type="AlphaFoldDB" id="A0A1G8GCZ3"/>